<organism evidence="7 8">
    <name type="scientific">Paraburkholderia solisilvae</name>
    <dbReference type="NCBI Taxonomy" id="624376"/>
    <lineage>
        <taxon>Bacteria</taxon>
        <taxon>Pseudomonadati</taxon>
        <taxon>Pseudomonadota</taxon>
        <taxon>Betaproteobacteria</taxon>
        <taxon>Burkholderiales</taxon>
        <taxon>Burkholderiaceae</taxon>
        <taxon>Paraburkholderia</taxon>
    </lineage>
</organism>
<gene>
    <name evidence="7" type="primary">hdfR_13</name>
    <name evidence="7" type="ORF">LMG29739_05685</name>
</gene>
<dbReference type="InterPro" id="IPR005119">
    <property type="entry name" value="LysR_subst-bd"/>
</dbReference>
<dbReference type="GO" id="GO:0003677">
    <property type="term" value="F:DNA binding"/>
    <property type="evidence" value="ECO:0007669"/>
    <property type="project" value="UniProtKB-KW"/>
</dbReference>
<dbReference type="PANTHER" id="PTHR30293:SF0">
    <property type="entry name" value="NITROGEN ASSIMILATION REGULATORY PROTEIN NAC"/>
    <property type="match status" value="1"/>
</dbReference>
<feature type="domain" description="HTH lysR-type" evidence="6">
    <location>
        <begin position="1"/>
        <end position="58"/>
    </location>
</feature>
<evidence type="ECO:0000256" key="3">
    <source>
        <dbReference type="ARBA" id="ARBA00023125"/>
    </source>
</evidence>
<keyword evidence="3" id="KW-0238">DNA-binding</keyword>
<dbReference type="FunFam" id="1.10.10.10:FF:000001">
    <property type="entry name" value="LysR family transcriptional regulator"/>
    <property type="match status" value="1"/>
</dbReference>
<evidence type="ECO:0000313" key="8">
    <source>
        <dbReference type="Proteomes" id="UP000494329"/>
    </source>
</evidence>
<dbReference type="PRINTS" id="PR00039">
    <property type="entry name" value="HTHLYSR"/>
</dbReference>
<name>A0A6J5ETY9_9BURK</name>
<proteinExistence type="inferred from homology"/>
<dbReference type="InterPro" id="IPR036390">
    <property type="entry name" value="WH_DNA-bd_sf"/>
</dbReference>
<dbReference type="AlphaFoldDB" id="A0A6J5ETY9"/>
<dbReference type="PANTHER" id="PTHR30293">
    <property type="entry name" value="TRANSCRIPTIONAL REGULATORY PROTEIN NAC-RELATED"/>
    <property type="match status" value="1"/>
</dbReference>
<dbReference type="Pfam" id="PF00126">
    <property type="entry name" value="HTH_1"/>
    <property type="match status" value="1"/>
</dbReference>
<evidence type="ECO:0000259" key="6">
    <source>
        <dbReference type="PROSITE" id="PS50931"/>
    </source>
</evidence>
<evidence type="ECO:0000256" key="2">
    <source>
        <dbReference type="ARBA" id="ARBA00023015"/>
    </source>
</evidence>
<evidence type="ECO:0000313" key="7">
    <source>
        <dbReference type="EMBL" id="CAB3770010.1"/>
    </source>
</evidence>
<dbReference type="RefSeq" id="WP_175114818.1">
    <property type="nucleotide sequence ID" value="NZ_CADIKF010000067.1"/>
</dbReference>
<dbReference type="GO" id="GO:2000142">
    <property type="term" value="P:regulation of DNA-templated transcription initiation"/>
    <property type="evidence" value="ECO:0007669"/>
    <property type="project" value="TreeGrafter"/>
</dbReference>
<reference evidence="7 8" key="1">
    <citation type="submission" date="2020-04" db="EMBL/GenBank/DDBJ databases">
        <authorList>
            <person name="De Canck E."/>
        </authorList>
    </citation>
    <scope>NUCLEOTIDE SEQUENCE [LARGE SCALE GENOMIC DNA]</scope>
    <source>
        <strain evidence="7 8">LMG 29739</strain>
    </source>
</reference>
<dbReference type="InterPro" id="IPR000847">
    <property type="entry name" value="LysR_HTH_N"/>
</dbReference>
<keyword evidence="8" id="KW-1185">Reference proteome</keyword>
<evidence type="ECO:0000256" key="1">
    <source>
        <dbReference type="ARBA" id="ARBA00009437"/>
    </source>
</evidence>
<evidence type="ECO:0000256" key="5">
    <source>
        <dbReference type="ARBA" id="ARBA00023163"/>
    </source>
</evidence>
<keyword evidence="4" id="KW-0010">Activator</keyword>
<dbReference type="InterPro" id="IPR036388">
    <property type="entry name" value="WH-like_DNA-bd_sf"/>
</dbReference>
<sequence>MEIKQLQLFSRIAEIGNLTRAASVLDVTQAALSRQVAQLEAELGTELFRRNGRGLVLTDAGRRLLDQVPMVLRQIAIAERAVKGESAPLQGSFVLGLAPSLARTVVVPLIQAFREQLPEVTLRTVDGTSANLRELVGAGKLDCAVVYNPVPSETVDLRPLASERLYLVSSLKAVRDGFVPPRSVRLEKLPELPLVIAGKSNVIHGVLAAALAEQGLTAQVVHEIENLTAILDLIRHGYGCSVIPLSGVRPCIGDSKLRLHRIDKPHLECGLSIATPARSGNDMLISESTSLLREVVLKELQRYHVEVENAIDEQSDIPTVGRSVAKTGRPQRQ</sequence>
<evidence type="ECO:0000256" key="4">
    <source>
        <dbReference type="ARBA" id="ARBA00023159"/>
    </source>
</evidence>
<dbReference type="SUPFAM" id="SSF53850">
    <property type="entry name" value="Periplasmic binding protein-like II"/>
    <property type="match status" value="1"/>
</dbReference>
<dbReference type="SUPFAM" id="SSF46785">
    <property type="entry name" value="Winged helix' DNA-binding domain"/>
    <property type="match status" value="1"/>
</dbReference>
<dbReference type="Gene3D" id="3.40.190.290">
    <property type="match status" value="1"/>
</dbReference>
<dbReference type="Gene3D" id="1.10.10.10">
    <property type="entry name" value="Winged helix-like DNA-binding domain superfamily/Winged helix DNA-binding domain"/>
    <property type="match status" value="1"/>
</dbReference>
<dbReference type="GO" id="GO:0003700">
    <property type="term" value="F:DNA-binding transcription factor activity"/>
    <property type="evidence" value="ECO:0007669"/>
    <property type="project" value="InterPro"/>
</dbReference>
<dbReference type="Proteomes" id="UP000494329">
    <property type="component" value="Unassembled WGS sequence"/>
</dbReference>
<keyword evidence="5" id="KW-0804">Transcription</keyword>
<protein>
    <submittedName>
        <fullName evidence="7">HTH-type transcriptional regulator HdfR</fullName>
    </submittedName>
</protein>
<dbReference type="PROSITE" id="PS50931">
    <property type="entry name" value="HTH_LYSR"/>
    <property type="match status" value="1"/>
</dbReference>
<keyword evidence="2" id="KW-0805">Transcription regulation</keyword>
<dbReference type="EMBL" id="CADIKF010000067">
    <property type="protein sequence ID" value="CAB3770010.1"/>
    <property type="molecule type" value="Genomic_DNA"/>
</dbReference>
<comment type="similarity">
    <text evidence="1">Belongs to the LysR transcriptional regulatory family.</text>
</comment>
<accession>A0A6J5ETY9</accession>
<dbReference type="Pfam" id="PF03466">
    <property type="entry name" value="LysR_substrate"/>
    <property type="match status" value="1"/>
</dbReference>